<dbReference type="PROSITE" id="PS50109">
    <property type="entry name" value="HIS_KIN"/>
    <property type="match status" value="1"/>
</dbReference>
<keyword evidence="9" id="KW-0472">Membrane</keyword>
<dbReference type="SUPFAM" id="SSF158472">
    <property type="entry name" value="HAMP domain-like"/>
    <property type="match status" value="1"/>
</dbReference>
<dbReference type="InterPro" id="IPR036890">
    <property type="entry name" value="HATPase_C_sf"/>
</dbReference>
<evidence type="ECO:0000259" key="11">
    <source>
        <dbReference type="PROSITE" id="PS50885"/>
    </source>
</evidence>
<dbReference type="InterPro" id="IPR003660">
    <property type="entry name" value="HAMP_dom"/>
</dbReference>
<evidence type="ECO:0000256" key="2">
    <source>
        <dbReference type="ARBA" id="ARBA00004370"/>
    </source>
</evidence>
<protein>
    <recommendedName>
        <fullName evidence="3">histidine kinase</fullName>
        <ecNumber evidence="3">2.7.13.3</ecNumber>
    </recommendedName>
</protein>
<keyword evidence="5" id="KW-0808">Transferase</keyword>
<keyword evidence="9" id="KW-1133">Transmembrane helix</keyword>
<dbReference type="InParanoid" id="Q01Q07"/>
<reference evidence="12" key="1">
    <citation type="submission" date="2006-10" db="EMBL/GenBank/DDBJ databases">
        <title>Complete sequence of Solibacter usitatus Ellin6076.</title>
        <authorList>
            <consortium name="US DOE Joint Genome Institute"/>
            <person name="Copeland A."/>
            <person name="Lucas S."/>
            <person name="Lapidus A."/>
            <person name="Barry K."/>
            <person name="Detter J.C."/>
            <person name="Glavina del Rio T."/>
            <person name="Hammon N."/>
            <person name="Israni S."/>
            <person name="Dalin E."/>
            <person name="Tice H."/>
            <person name="Pitluck S."/>
            <person name="Thompson L.S."/>
            <person name="Brettin T."/>
            <person name="Bruce D."/>
            <person name="Han C."/>
            <person name="Tapia R."/>
            <person name="Gilna P."/>
            <person name="Schmutz J."/>
            <person name="Larimer F."/>
            <person name="Land M."/>
            <person name="Hauser L."/>
            <person name="Kyrpides N."/>
            <person name="Mikhailova N."/>
            <person name="Janssen P.H."/>
            <person name="Kuske C.R."/>
            <person name="Richardson P."/>
        </authorList>
    </citation>
    <scope>NUCLEOTIDE SEQUENCE</scope>
    <source>
        <strain evidence="12">Ellin6076</strain>
    </source>
</reference>
<gene>
    <name evidence="12" type="ordered locus">Acid_7352</name>
</gene>
<name>Q01Q07_SOLUE</name>
<proteinExistence type="predicted"/>
<feature type="domain" description="Histidine kinase" evidence="10">
    <location>
        <begin position="246"/>
        <end position="453"/>
    </location>
</feature>
<dbReference type="eggNOG" id="COG5000">
    <property type="taxonomic scope" value="Bacteria"/>
</dbReference>
<dbReference type="InterPro" id="IPR050980">
    <property type="entry name" value="2C_sensor_his_kinase"/>
</dbReference>
<organism evidence="12">
    <name type="scientific">Solibacter usitatus (strain Ellin6076)</name>
    <dbReference type="NCBI Taxonomy" id="234267"/>
    <lineage>
        <taxon>Bacteria</taxon>
        <taxon>Pseudomonadati</taxon>
        <taxon>Acidobacteriota</taxon>
        <taxon>Terriglobia</taxon>
        <taxon>Bryobacterales</taxon>
        <taxon>Solibacteraceae</taxon>
        <taxon>Candidatus Solibacter</taxon>
    </lineage>
</organism>
<dbReference type="GO" id="GO:0000155">
    <property type="term" value="F:phosphorelay sensor kinase activity"/>
    <property type="evidence" value="ECO:0007669"/>
    <property type="project" value="InterPro"/>
</dbReference>
<dbReference type="STRING" id="234267.Acid_7352"/>
<keyword evidence="8" id="KW-0067">ATP-binding</keyword>
<feature type="transmembrane region" description="Helical" evidence="9">
    <location>
        <begin position="157"/>
        <end position="176"/>
    </location>
</feature>
<evidence type="ECO:0000256" key="9">
    <source>
        <dbReference type="SAM" id="Phobius"/>
    </source>
</evidence>
<dbReference type="KEGG" id="sus:Acid_7352"/>
<dbReference type="SUPFAM" id="SSF47384">
    <property type="entry name" value="Homodimeric domain of signal transducing histidine kinase"/>
    <property type="match status" value="1"/>
</dbReference>
<dbReference type="InterPro" id="IPR036097">
    <property type="entry name" value="HisK_dim/P_sf"/>
</dbReference>
<dbReference type="Gene3D" id="3.30.565.10">
    <property type="entry name" value="Histidine kinase-like ATPase, C-terminal domain"/>
    <property type="match status" value="1"/>
</dbReference>
<evidence type="ECO:0000256" key="1">
    <source>
        <dbReference type="ARBA" id="ARBA00000085"/>
    </source>
</evidence>
<sequence length="460" mass="50452" precursor="true">MMIFLAATLAPLALTVWVTTSLLEESIDISSTSRLDTLSKSLTRTAREFYQRAREDLKRDAQTGQIAPRKYTALDRATWPDEVKIFSGGLEGDRFVRAGQDGNQLDYLVRHDNEIWVYSASLGDVALDRLAREIRDARGAVAEATERDLRRGIKSTYALLAAGIWLVSLALLVYLAHRISKPIQALTAGLGQLAGGDLKARVRERRDDEIGRAIVAFNNMAGALQQSTERLVYLRQLASWQTLARKMAHEVKNSLTPIRLTVEEMLVRYDDADRGFMEQATQIVVDEIETLERRIRAFSQFATEPPVQPGPVDVNSLLQERIAFLKTAHPEVAYDCRLTDTAPEAVADQDLLKGILTNLLENAAEAAGEGGKILGVTVADEGRVAIEVHDSGPGLSEQARASLFEPTISFKKRGMGLGLSIARKSALLNGGDIIVVKGELGGAGFRVLLPSVNQWHPNAS</sequence>
<evidence type="ECO:0000256" key="3">
    <source>
        <dbReference type="ARBA" id="ARBA00012438"/>
    </source>
</evidence>
<accession>Q01Q07</accession>
<comment type="catalytic activity">
    <reaction evidence="1">
        <text>ATP + protein L-histidine = ADP + protein N-phospho-L-histidine.</text>
        <dbReference type="EC" id="2.7.13.3"/>
    </reaction>
</comment>
<dbReference type="EC" id="2.7.13.3" evidence="3"/>
<dbReference type="HOGENOM" id="CLU_594333_0_0_0"/>
<dbReference type="PANTHER" id="PTHR44936">
    <property type="entry name" value="SENSOR PROTEIN CREC"/>
    <property type="match status" value="1"/>
</dbReference>
<evidence type="ECO:0000256" key="5">
    <source>
        <dbReference type="ARBA" id="ARBA00022679"/>
    </source>
</evidence>
<dbReference type="Gene3D" id="1.10.287.130">
    <property type="match status" value="1"/>
</dbReference>
<dbReference type="GO" id="GO:0005524">
    <property type="term" value="F:ATP binding"/>
    <property type="evidence" value="ECO:0007669"/>
    <property type="project" value="UniProtKB-KW"/>
</dbReference>
<evidence type="ECO:0000259" key="10">
    <source>
        <dbReference type="PROSITE" id="PS50109"/>
    </source>
</evidence>
<dbReference type="CDD" id="cd06225">
    <property type="entry name" value="HAMP"/>
    <property type="match status" value="1"/>
</dbReference>
<dbReference type="SUPFAM" id="SSF55874">
    <property type="entry name" value="ATPase domain of HSP90 chaperone/DNA topoisomerase II/histidine kinase"/>
    <property type="match status" value="1"/>
</dbReference>
<dbReference type="PRINTS" id="PR00344">
    <property type="entry name" value="BCTRLSENSOR"/>
</dbReference>
<keyword evidence="6" id="KW-0547">Nucleotide-binding</keyword>
<comment type="subcellular location">
    <subcellularLocation>
        <location evidence="2">Membrane</location>
    </subcellularLocation>
</comment>
<evidence type="ECO:0000256" key="4">
    <source>
        <dbReference type="ARBA" id="ARBA00022553"/>
    </source>
</evidence>
<dbReference type="SMART" id="SM00387">
    <property type="entry name" value="HATPase_c"/>
    <property type="match status" value="1"/>
</dbReference>
<keyword evidence="7 12" id="KW-0418">Kinase</keyword>
<evidence type="ECO:0000313" key="12">
    <source>
        <dbReference type="EMBL" id="ABJ88263.1"/>
    </source>
</evidence>
<dbReference type="EMBL" id="CP000473">
    <property type="protein sequence ID" value="ABJ88263.1"/>
    <property type="molecule type" value="Genomic_DNA"/>
</dbReference>
<dbReference type="GO" id="GO:0016020">
    <property type="term" value="C:membrane"/>
    <property type="evidence" value="ECO:0007669"/>
    <property type="project" value="UniProtKB-SubCell"/>
</dbReference>
<dbReference type="Pfam" id="PF02518">
    <property type="entry name" value="HATPase_c"/>
    <property type="match status" value="1"/>
</dbReference>
<keyword evidence="9" id="KW-0812">Transmembrane</keyword>
<dbReference type="InterPro" id="IPR003594">
    <property type="entry name" value="HATPase_dom"/>
</dbReference>
<dbReference type="InterPro" id="IPR005467">
    <property type="entry name" value="His_kinase_dom"/>
</dbReference>
<evidence type="ECO:0000256" key="6">
    <source>
        <dbReference type="ARBA" id="ARBA00022741"/>
    </source>
</evidence>
<dbReference type="PANTHER" id="PTHR44936:SF10">
    <property type="entry name" value="SENSOR PROTEIN RSTB"/>
    <property type="match status" value="1"/>
</dbReference>
<keyword evidence="4" id="KW-0597">Phosphoprotein</keyword>
<dbReference type="AlphaFoldDB" id="Q01Q07"/>
<evidence type="ECO:0000256" key="8">
    <source>
        <dbReference type="ARBA" id="ARBA00022840"/>
    </source>
</evidence>
<evidence type="ECO:0000256" key="7">
    <source>
        <dbReference type="ARBA" id="ARBA00022777"/>
    </source>
</evidence>
<dbReference type="SMART" id="SM00304">
    <property type="entry name" value="HAMP"/>
    <property type="match status" value="1"/>
</dbReference>
<feature type="domain" description="HAMP" evidence="11">
    <location>
        <begin position="177"/>
        <end position="229"/>
    </location>
</feature>
<dbReference type="Gene3D" id="6.10.340.10">
    <property type="match status" value="1"/>
</dbReference>
<dbReference type="Pfam" id="PF00672">
    <property type="entry name" value="HAMP"/>
    <property type="match status" value="1"/>
</dbReference>
<dbReference type="PROSITE" id="PS50885">
    <property type="entry name" value="HAMP"/>
    <property type="match status" value="1"/>
</dbReference>
<dbReference type="InterPro" id="IPR004358">
    <property type="entry name" value="Sig_transdc_His_kin-like_C"/>
</dbReference>